<protein>
    <submittedName>
        <fullName evidence="1">Uncharacterized protein</fullName>
    </submittedName>
</protein>
<dbReference type="AlphaFoldDB" id="A0A4R2IAD1"/>
<proteinExistence type="predicted"/>
<evidence type="ECO:0000313" key="1">
    <source>
        <dbReference type="EMBL" id="TCO41016.1"/>
    </source>
</evidence>
<gene>
    <name evidence="1" type="ORF">EV646_116107</name>
</gene>
<comment type="caution">
    <text evidence="1">The sequence shown here is derived from an EMBL/GenBank/DDBJ whole genome shotgun (WGS) entry which is preliminary data.</text>
</comment>
<sequence>MLGRHSAAETVIVVLSDAREGQRAAAGYLADLSRFFRRVHAVELPAGQTLAALHLPEDGDQQLQDVLLATRPLADYRYPSQQATTAHALELLSDPDRPGPSPDL</sequence>
<dbReference type="Proteomes" id="UP000295573">
    <property type="component" value="Unassembled WGS sequence"/>
</dbReference>
<organism evidence="1 2">
    <name type="scientific">Kribbella antiqua</name>
    <dbReference type="NCBI Taxonomy" id="2512217"/>
    <lineage>
        <taxon>Bacteria</taxon>
        <taxon>Bacillati</taxon>
        <taxon>Actinomycetota</taxon>
        <taxon>Actinomycetes</taxon>
        <taxon>Propionibacteriales</taxon>
        <taxon>Kribbellaceae</taxon>
        <taxon>Kribbella</taxon>
    </lineage>
</organism>
<dbReference type="EMBL" id="SLWR01000016">
    <property type="protein sequence ID" value="TCO41016.1"/>
    <property type="molecule type" value="Genomic_DNA"/>
</dbReference>
<keyword evidence="2" id="KW-1185">Reference proteome</keyword>
<reference evidence="1 2" key="1">
    <citation type="journal article" date="2015" name="Stand. Genomic Sci.">
        <title>Genomic Encyclopedia of Bacterial and Archaeal Type Strains, Phase III: the genomes of soil and plant-associated and newly described type strains.</title>
        <authorList>
            <person name="Whitman W.B."/>
            <person name="Woyke T."/>
            <person name="Klenk H.P."/>
            <person name="Zhou Y."/>
            <person name="Lilburn T.G."/>
            <person name="Beck B.J."/>
            <person name="De Vos P."/>
            <person name="Vandamme P."/>
            <person name="Eisen J.A."/>
            <person name="Garrity G."/>
            <person name="Hugenholtz P."/>
            <person name="Kyrpides N.C."/>
        </authorList>
    </citation>
    <scope>NUCLEOTIDE SEQUENCE [LARGE SCALE GENOMIC DNA]</scope>
    <source>
        <strain evidence="1 2">VKM Ac-2541</strain>
    </source>
</reference>
<accession>A0A4R2IAD1</accession>
<evidence type="ECO:0000313" key="2">
    <source>
        <dbReference type="Proteomes" id="UP000295573"/>
    </source>
</evidence>
<name>A0A4R2IAD1_9ACTN</name>